<evidence type="ECO:0000313" key="1">
    <source>
        <dbReference type="EMBL" id="GCD63498.1"/>
    </source>
</evidence>
<accession>A0A401X748</accession>
<dbReference type="Proteomes" id="UP000287385">
    <property type="component" value="Unassembled WGS sequence"/>
</dbReference>
<proteinExistence type="predicted"/>
<name>A0A401X748_ACEPA</name>
<evidence type="ECO:0000313" key="2">
    <source>
        <dbReference type="Proteomes" id="UP000287385"/>
    </source>
</evidence>
<comment type="caution">
    <text evidence="1">The sequence shown here is derived from an EMBL/GenBank/DDBJ whole genome shotgun (WGS) entry which is preliminary data.</text>
</comment>
<reference evidence="1 2" key="1">
    <citation type="submission" date="2016-06" db="EMBL/GenBank/DDBJ databases">
        <title>Acetobacter pasteurianus NBRC 3278 whole genome sequencing project.</title>
        <authorList>
            <person name="Matsutani M."/>
            <person name="Shiwa Y."/>
            <person name="Okamoto-Kainuma A."/>
            <person name="Ishikawa M."/>
            <person name="Koizumi Y."/>
            <person name="Yoshikawa H."/>
            <person name="Yakushi T."/>
            <person name="Matsushita K."/>
        </authorList>
    </citation>
    <scope>NUCLEOTIDE SEQUENCE [LARGE SCALE GENOMIC DNA]</scope>
    <source>
        <strain evidence="1 2">NBRC 3278</strain>
    </source>
</reference>
<protein>
    <submittedName>
        <fullName evidence="1">Uncharacterized protein</fullName>
    </submittedName>
</protein>
<keyword evidence="2" id="KW-1185">Reference proteome</keyword>
<dbReference type="AlphaFoldDB" id="A0A401X748"/>
<sequence length="144" mass="16248">MGNEPLWYLTKDGDRSCLELFRRHYSCKNRNPKQSQFVGPGEHIVLRTDLGDAVFVWRYAVYRADGQKGVECSLFRNESSLLSSELVRQADAIADHCWPGKRHYTFVDPAAVRSSNPGFCFIAAGWRKSGVSKGGKLILDLKSH</sequence>
<gene>
    <name evidence="1" type="ORF">NBRC3278_2591</name>
</gene>
<organism evidence="1 2">
    <name type="scientific">Acetobacter pasteurianus NBRC 3278</name>
    <dbReference type="NCBI Taxonomy" id="1226660"/>
    <lineage>
        <taxon>Bacteria</taxon>
        <taxon>Pseudomonadati</taxon>
        <taxon>Pseudomonadota</taxon>
        <taxon>Alphaproteobacteria</taxon>
        <taxon>Acetobacterales</taxon>
        <taxon>Acetobacteraceae</taxon>
        <taxon>Acetobacter</taxon>
    </lineage>
</organism>
<dbReference type="EMBL" id="BDEV01000110">
    <property type="protein sequence ID" value="GCD63498.1"/>
    <property type="molecule type" value="Genomic_DNA"/>
</dbReference>